<dbReference type="STRING" id="171383.AKJ31_11550"/>
<dbReference type="EMBL" id="LHPI01000009">
    <property type="protein sequence ID" value="KOO07516.1"/>
    <property type="molecule type" value="Genomic_DNA"/>
</dbReference>
<evidence type="ECO:0000313" key="6">
    <source>
        <dbReference type="Proteomes" id="UP000037530"/>
    </source>
</evidence>
<dbReference type="RefSeq" id="WP_053409254.1">
    <property type="nucleotide sequence ID" value="NZ_DAIPHI010000003.1"/>
</dbReference>
<dbReference type="Gene3D" id="1.10.10.10">
    <property type="entry name" value="Winged helix-like DNA-binding domain superfamily/Winged helix DNA-binding domain"/>
    <property type="match status" value="1"/>
</dbReference>
<dbReference type="AlphaFoldDB" id="A0A0M0HZL6"/>
<reference evidence="6" key="1">
    <citation type="submission" date="2015-08" db="EMBL/GenBank/DDBJ databases">
        <title>Vibrio galatheae sp. nov., a novel member of the Vibrionaceae family isolated from the Solomon Islands.</title>
        <authorList>
            <person name="Giubergia S."/>
            <person name="Machado H."/>
            <person name="Mateiu R.V."/>
            <person name="Gram L."/>
        </authorList>
    </citation>
    <scope>NUCLEOTIDE SEQUENCE [LARGE SCALE GENOMIC DNA]</scope>
    <source>
        <strain evidence="6">DSM 19134</strain>
    </source>
</reference>
<keyword evidence="2" id="KW-0238">DNA-binding</keyword>
<dbReference type="Gene3D" id="3.30.450.20">
    <property type="entry name" value="PAS domain"/>
    <property type="match status" value="1"/>
</dbReference>
<dbReference type="Pfam" id="PF08448">
    <property type="entry name" value="PAS_4"/>
    <property type="match status" value="1"/>
</dbReference>
<dbReference type="PANTHER" id="PTHR44688">
    <property type="entry name" value="DNA-BINDING TRANSCRIPTIONAL ACTIVATOR DEVR_DOSR"/>
    <property type="match status" value="1"/>
</dbReference>
<evidence type="ECO:0000313" key="5">
    <source>
        <dbReference type="EMBL" id="KOO07516.1"/>
    </source>
</evidence>
<feature type="domain" description="HTH luxR-type" evidence="4">
    <location>
        <begin position="147"/>
        <end position="212"/>
    </location>
</feature>
<comment type="caution">
    <text evidence="5">The sequence shown here is derived from an EMBL/GenBank/DDBJ whole genome shotgun (WGS) entry which is preliminary data.</text>
</comment>
<dbReference type="InterPro" id="IPR036388">
    <property type="entry name" value="WH-like_DNA-bd_sf"/>
</dbReference>
<accession>A0A0M0HZL6</accession>
<evidence type="ECO:0000256" key="1">
    <source>
        <dbReference type="ARBA" id="ARBA00023015"/>
    </source>
</evidence>
<dbReference type="PRINTS" id="PR00038">
    <property type="entry name" value="HTHLUXR"/>
</dbReference>
<sequence>MNPQLLSIIDQLPGYWGCKDTNSVFVYTNQAYANLVGLESAEQSIGLNDFDIPSPTSKCAQDFRNQDVFVMEKRTSLKVLDIHPYPDGRWRAHIFTKTPWLDDNGKVIGTIFYGQDLSDTAILEVGHWICRATGLPTNQALTMRPSQRDKPLNLTPRESEALFLLLYGKKPHYIAEAMNISIKTLESHVARLRAKFGAHTKAQLIDMALEQGCASYIPPTLLKTQISVALNSEYAA</sequence>
<protein>
    <submittedName>
        <fullName evidence="5">LuxR family transcriptional regulator</fullName>
    </submittedName>
</protein>
<dbReference type="CDD" id="cd06170">
    <property type="entry name" value="LuxR_C_like"/>
    <property type="match status" value="1"/>
</dbReference>
<dbReference type="GO" id="GO:0006355">
    <property type="term" value="P:regulation of DNA-templated transcription"/>
    <property type="evidence" value="ECO:0007669"/>
    <property type="project" value="InterPro"/>
</dbReference>
<name>A0A0M0HZL6_9VIBR</name>
<dbReference type="Pfam" id="PF00196">
    <property type="entry name" value="GerE"/>
    <property type="match status" value="1"/>
</dbReference>
<evidence type="ECO:0000259" key="4">
    <source>
        <dbReference type="PROSITE" id="PS50043"/>
    </source>
</evidence>
<keyword evidence="1" id="KW-0805">Transcription regulation</keyword>
<dbReference type="GO" id="GO:0003677">
    <property type="term" value="F:DNA binding"/>
    <property type="evidence" value="ECO:0007669"/>
    <property type="project" value="UniProtKB-KW"/>
</dbReference>
<dbReference type="SUPFAM" id="SSF46894">
    <property type="entry name" value="C-terminal effector domain of the bipartite response regulators"/>
    <property type="match status" value="1"/>
</dbReference>
<dbReference type="InterPro" id="IPR013656">
    <property type="entry name" value="PAS_4"/>
</dbReference>
<proteinExistence type="predicted"/>
<evidence type="ECO:0000256" key="2">
    <source>
        <dbReference type="ARBA" id="ARBA00023125"/>
    </source>
</evidence>
<keyword evidence="3" id="KW-0804">Transcription</keyword>
<dbReference type="PROSITE" id="PS50043">
    <property type="entry name" value="HTH_LUXR_2"/>
    <property type="match status" value="1"/>
</dbReference>
<dbReference type="SUPFAM" id="SSF55785">
    <property type="entry name" value="PYP-like sensor domain (PAS domain)"/>
    <property type="match status" value="1"/>
</dbReference>
<dbReference type="PATRIC" id="fig|171383.3.peg.2358"/>
<organism evidence="5 6">
    <name type="scientific">Vibrio hepatarius</name>
    <dbReference type="NCBI Taxonomy" id="171383"/>
    <lineage>
        <taxon>Bacteria</taxon>
        <taxon>Pseudomonadati</taxon>
        <taxon>Pseudomonadota</taxon>
        <taxon>Gammaproteobacteria</taxon>
        <taxon>Vibrionales</taxon>
        <taxon>Vibrionaceae</taxon>
        <taxon>Vibrio</taxon>
        <taxon>Vibrio oreintalis group</taxon>
    </lineage>
</organism>
<dbReference type="InterPro" id="IPR000792">
    <property type="entry name" value="Tscrpt_reg_LuxR_C"/>
</dbReference>
<dbReference type="InterPro" id="IPR016032">
    <property type="entry name" value="Sig_transdc_resp-reg_C-effctor"/>
</dbReference>
<dbReference type="SMART" id="SM00421">
    <property type="entry name" value="HTH_LUXR"/>
    <property type="match status" value="1"/>
</dbReference>
<gene>
    <name evidence="5" type="ORF">AKJ31_11550</name>
</gene>
<dbReference type="OrthoDB" id="9016132at2"/>
<dbReference type="Proteomes" id="UP000037530">
    <property type="component" value="Unassembled WGS sequence"/>
</dbReference>
<evidence type="ECO:0000256" key="3">
    <source>
        <dbReference type="ARBA" id="ARBA00023163"/>
    </source>
</evidence>
<keyword evidence="6" id="KW-1185">Reference proteome</keyword>
<dbReference type="InterPro" id="IPR035965">
    <property type="entry name" value="PAS-like_dom_sf"/>
</dbReference>
<dbReference type="PANTHER" id="PTHR44688:SF16">
    <property type="entry name" value="DNA-BINDING TRANSCRIPTIONAL ACTIVATOR DEVR_DOSR"/>
    <property type="match status" value="1"/>
</dbReference>